<proteinExistence type="predicted"/>
<dbReference type="Proteomes" id="UP000250123">
    <property type="component" value="Chromosome SHEWBE"/>
</dbReference>
<evidence type="ECO:0000313" key="6">
    <source>
        <dbReference type="Proteomes" id="UP000250123"/>
    </source>
</evidence>
<dbReference type="InterPro" id="IPR036737">
    <property type="entry name" value="OmpA-like_sf"/>
</dbReference>
<evidence type="ECO:0000256" key="1">
    <source>
        <dbReference type="ARBA" id="ARBA00004370"/>
    </source>
</evidence>
<dbReference type="Pfam" id="PF00691">
    <property type="entry name" value="OmpA"/>
    <property type="match status" value="1"/>
</dbReference>
<dbReference type="KEGG" id="sbk:SHEWBE_3442"/>
<protein>
    <recommendedName>
        <fullName evidence="4">OmpA-like domain-containing protein</fullName>
    </recommendedName>
</protein>
<dbReference type="InterPro" id="IPR006665">
    <property type="entry name" value="OmpA-like"/>
</dbReference>
<organism evidence="5 6">
    <name type="scientific">Shewanella benthica</name>
    <dbReference type="NCBI Taxonomy" id="43661"/>
    <lineage>
        <taxon>Bacteria</taxon>
        <taxon>Pseudomonadati</taxon>
        <taxon>Pseudomonadota</taxon>
        <taxon>Gammaproteobacteria</taxon>
        <taxon>Alteromonadales</taxon>
        <taxon>Shewanellaceae</taxon>
        <taxon>Shewanella</taxon>
    </lineage>
</organism>
<dbReference type="InterPro" id="IPR006664">
    <property type="entry name" value="OMP_bac"/>
</dbReference>
<feature type="domain" description="OmpA-like" evidence="4">
    <location>
        <begin position="130"/>
        <end position="215"/>
    </location>
</feature>
<dbReference type="SUPFAM" id="SSF103088">
    <property type="entry name" value="OmpA-like"/>
    <property type="match status" value="1"/>
</dbReference>
<comment type="subcellular location">
    <subcellularLocation>
        <location evidence="1">Membrane</location>
    </subcellularLocation>
</comment>
<dbReference type="PRINTS" id="PR01021">
    <property type="entry name" value="OMPADOMAIN"/>
</dbReference>
<reference evidence="6" key="1">
    <citation type="submission" date="2018-06" db="EMBL/GenBank/DDBJ databases">
        <authorList>
            <person name="Cea G.-C."/>
            <person name="William W."/>
        </authorList>
    </citation>
    <scope>NUCLEOTIDE SEQUENCE [LARGE SCALE GENOMIC DNA]</scope>
    <source>
        <strain evidence="6">DB21MT-2</strain>
    </source>
</reference>
<dbReference type="Gene3D" id="3.30.1330.60">
    <property type="entry name" value="OmpA-like domain"/>
    <property type="match status" value="1"/>
</dbReference>
<sequence length="261" mass="29884">MKYLFIMFMLIAACAQLGSKDMPKGSESKLLTIETKPTEAAIYKDGQYIGHSPLQIWLWHGAPRISQIIAVPLYQHQFIQIQSLRIPTIPTQLTFYMTEPSPHEYDFSDKPTQSKLAQQPGPHFKRLQLFFDFDQDQLNISEIKRLTLWLNQFDSEPERIEVHAYADEAGSQQYNEALSHRRSLAITQCLQRLAIKPKELLVIHHGERVSVSQTQRLPKQIDRLVELLVFYQGHDTGGNTRDSTADNKKAPGLQNPGAFNN</sequence>
<dbReference type="OrthoDB" id="9782229at2"/>
<gene>
    <name evidence="5" type="ORF">SHEWBE_3442</name>
</gene>
<name>A0A330M605_9GAMM</name>
<dbReference type="EMBL" id="LS483452">
    <property type="protein sequence ID" value="SQH77405.1"/>
    <property type="molecule type" value="Genomic_DNA"/>
</dbReference>
<evidence type="ECO:0000256" key="2">
    <source>
        <dbReference type="ARBA" id="ARBA00023136"/>
    </source>
</evidence>
<feature type="region of interest" description="Disordered" evidence="3">
    <location>
        <begin position="236"/>
        <end position="261"/>
    </location>
</feature>
<evidence type="ECO:0000313" key="5">
    <source>
        <dbReference type="EMBL" id="SQH77405.1"/>
    </source>
</evidence>
<dbReference type="GO" id="GO:0016020">
    <property type="term" value="C:membrane"/>
    <property type="evidence" value="ECO:0007669"/>
    <property type="project" value="UniProtKB-SubCell"/>
</dbReference>
<evidence type="ECO:0000259" key="4">
    <source>
        <dbReference type="Pfam" id="PF00691"/>
    </source>
</evidence>
<dbReference type="AlphaFoldDB" id="A0A330M605"/>
<keyword evidence="2" id="KW-0472">Membrane</keyword>
<accession>A0A330M605</accession>
<evidence type="ECO:0000256" key="3">
    <source>
        <dbReference type="SAM" id="MobiDB-lite"/>
    </source>
</evidence>
<dbReference type="RefSeq" id="WP_112353301.1">
    <property type="nucleotide sequence ID" value="NZ_LS483452.1"/>
</dbReference>